<dbReference type="AlphaFoldDB" id="A0A1G5QXD7"/>
<protein>
    <submittedName>
        <fullName evidence="2">Uncharacterized protein</fullName>
    </submittedName>
</protein>
<keyword evidence="1" id="KW-0732">Signal</keyword>
<reference evidence="3" key="1">
    <citation type="submission" date="2016-10" db="EMBL/GenBank/DDBJ databases">
        <authorList>
            <person name="Varghese N."/>
            <person name="Submissions S."/>
        </authorList>
    </citation>
    <scope>NUCLEOTIDE SEQUENCE [LARGE SCALE GENOMIC DNA]</scope>
    <source>
        <strain evidence="3">ATCC 29999</strain>
    </source>
</reference>
<evidence type="ECO:0000313" key="3">
    <source>
        <dbReference type="Proteomes" id="UP000183223"/>
    </source>
</evidence>
<evidence type="ECO:0000256" key="1">
    <source>
        <dbReference type="SAM" id="SignalP"/>
    </source>
</evidence>
<feature type="signal peptide" evidence="1">
    <location>
        <begin position="1"/>
        <end position="16"/>
    </location>
</feature>
<sequence>MKILLLLTLFPFFSNATITPPLLLKSVNEIGVHKAILEISKEDWKNSVINGISSGDSSWLSLVPLLAVGAGPKYAAMLEDSLSNALTTNTKETLHILNIIDRNQYPYMIGSDIVCTLPFDQSKNAIYNYYQRTHAALKKITPEGDKCLSILDSTMDEFKNNKTKIYHEYP</sequence>
<dbReference type="EMBL" id="FMWJ01000010">
    <property type="protein sequence ID" value="SCZ66407.1"/>
    <property type="molecule type" value="Genomic_DNA"/>
</dbReference>
<name>A0A1G5QXD7_PHOLU</name>
<dbReference type="OrthoDB" id="6555706at2"/>
<keyword evidence="3" id="KW-1185">Reference proteome</keyword>
<dbReference type="RefSeq" id="WP_049583759.1">
    <property type="nucleotide sequence ID" value="NZ_CAWQXX010000069.1"/>
</dbReference>
<gene>
    <name evidence="2" type="ORF">SAMN02982990_02558</name>
</gene>
<feature type="chain" id="PRO_5010252374" evidence="1">
    <location>
        <begin position="17"/>
        <end position="170"/>
    </location>
</feature>
<evidence type="ECO:0000313" key="2">
    <source>
        <dbReference type="EMBL" id="SCZ66407.1"/>
    </source>
</evidence>
<organism evidence="2 3">
    <name type="scientific">Photorhabdus luminescens</name>
    <name type="common">Xenorhabdus luminescens</name>
    <dbReference type="NCBI Taxonomy" id="29488"/>
    <lineage>
        <taxon>Bacteria</taxon>
        <taxon>Pseudomonadati</taxon>
        <taxon>Pseudomonadota</taxon>
        <taxon>Gammaproteobacteria</taxon>
        <taxon>Enterobacterales</taxon>
        <taxon>Morganellaceae</taxon>
        <taxon>Photorhabdus</taxon>
    </lineage>
</organism>
<proteinExistence type="predicted"/>
<dbReference type="Proteomes" id="UP000183223">
    <property type="component" value="Unassembled WGS sequence"/>
</dbReference>
<accession>A0A1G5QXD7</accession>
<dbReference type="GeneID" id="45656741"/>